<dbReference type="RefSeq" id="WP_260793394.1">
    <property type="nucleotide sequence ID" value="NZ_CP093313.1"/>
</dbReference>
<dbReference type="PANTHER" id="PTHR39430">
    <property type="entry name" value="MEMBRANE-ASSOCIATED PROTEASE-RELATED"/>
    <property type="match status" value="1"/>
</dbReference>
<evidence type="ECO:0000313" key="4">
    <source>
        <dbReference type="Proteomes" id="UP001059380"/>
    </source>
</evidence>
<feature type="transmembrane region" description="Helical" evidence="1">
    <location>
        <begin position="189"/>
        <end position="212"/>
    </location>
</feature>
<dbReference type="AlphaFoldDB" id="A0A9J7BS81"/>
<dbReference type="EMBL" id="CP093313">
    <property type="protein sequence ID" value="UWZ83901.1"/>
    <property type="molecule type" value="Genomic_DNA"/>
</dbReference>
<feature type="domain" description="CAAX prenyl protease 2/Lysostaphin resistance protein A-like" evidence="2">
    <location>
        <begin position="246"/>
        <end position="304"/>
    </location>
</feature>
<sequence>MEPESPTSVPVSPSNEITPVEGAVMTAPPDHDLRWVFFGPDGLRAGWSVVIFVSLIVMLGAVASAIARAIHPPSHSHEFSPASGLISEFMSVVVLILAAWIVSLIEKRKLLDYNLRGVRRGFYFATGLMCGFAALSALVGGLAAGGWLHFGPVALSGGQILVYAALWGATFLLVGCFEEGTMRCYLLYTFTRGINFQWAAGLVGCVSGLLLWKVHGEGAWGAYMLALGGLLPCFWLQMKKAPSAGFWNAAWVTSFLFGAGHTGNNGENWIGIFAAGAIGFVFCVSVYVTGSAWWAIGCHAAWDWGETYFYGTADSGMVAKGHLLTATPAGPAFWSGGADGPEGSVLVLGVILLMLLAILGLYGRGRRSEVAAVQTAG</sequence>
<dbReference type="GO" id="GO:0080120">
    <property type="term" value="P:CAAX-box protein maturation"/>
    <property type="evidence" value="ECO:0007669"/>
    <property type="project" value="UniProtKB-ARBA"/>
</dbReference>
<dbReference type="PANTHER" id="PTHR39430:SF1">
    <property type="entry name" value="PROTEASE"/>
    <property type="match status" value="1"/>
</dbReference>
<feature type="transmembrane region" description="Helical" evidence="1">
    <location>
        <begin position="343"/>
        <end position="362"/>
    </location>
</feature>
<keyword evidence="4" id="KW-1185">Reference proteome</keyword>
<evidence type="ECO:0000259" key="2">
    <source>
        <dbReference type="Pfam" id="PF02517"/>
    </source>
</evidence>
<keyword evidence="1" id="KW-1133">Transmembrane helix</keyword>
<dbReference type="GO" id="GO:0006508">
    <property type="term" value="P:proteolysis"/>
    <property type="evidence" value="ECO:0007669"/>
    <property type="project" value="UniProtKB-KW"/>
</dbReference>
<dbReference type="InterPro" id="IPR003675">
    <property type="entry name" value="Rce1/LyrA-like_dom"/>
</dbReference>
<feature type="transmembrane region" description="Helical" evidence="1">
    <location>
        <begin position="160"/>
        <end position="177"/>
    </location>
</feature>
<dbReference type="EC" id="3.4.-.-" evidence="3"/>
<organism evidence="3 4">
    <name type="scientific">Occallatibacter riparius</name>
    <dbReference type="NCBI Taxonomy" id="1002689"/>
    <lineage>
        <taxon>Bacteria</taxon>
        <taxon>Pseudomonadati</taxon>
        <taxon>Acidobacteriota</taxon>
        <taxon>Terriglobia</taxon>
        <taxon>Terriglobales</taxon>
        <taxon>Acidobacteriaceae</taxon>
        <taxon>Occallatibacter</taxon>
    </lineage>
</organism>
<keyword evidence="1" id="KW-0472">Membrane</keyword>
<feature type="transmembrane region" description="Helical" evidence="1">
    <location>
        <begin position="269"/>
        <end position="296"/>
    </location>
</feature>
<protein>
    <submittedName>
        <fullName evidence="3">CPBP family glutamic-type intramembrane protease</fullName>
        <ecNumber evidence="3">3.4.-.-</ecNumber>
    </submittedName>
</protein>
<gene>
    <name evidence="3" type="ORF">MOP44_25505</name>
</gene>
<feature type="transmembrane region" description="Helical" evidence="1">
    <location>
        <begin position="82"/>
        <end position="102"/>
    </location>
</feature>
<dbReference type="KEGG" id="orp:MOP44_25505"/>
<accession>A0A9J7BS81</accession>
<dbReference type="Proteomes" id="UP001059380">
    <property type="component" value="Chromosome"/>
</dbReference>
<proteinExistence type="predicted"/>
<evidence type="ECO:0000313" key="3">
    <source>
        <dbReference type="EMBL" id="UWZ83901.1"/>
    </source>
</evidence>
<keyword evidence="3" id="KW-0645">Protease</keyword>
<evidence type="ECO:0000256" key="1">
    <source>
        <dbReference type="SAM" id="Phobius"/>
    </source>
</evidence>
<feature type="transmembrane region" description="Helical" evidence="1">
    <location>
        <begin position="47"/>
        <end position="70"/>
    </location>
</feature>
<name>A0A9J7BS81_9BACT</name>
<feature type="transmembrane region" description="Helical" evidence="1">
    <location>
        <begin position="122"/>
        <end position="148"/>
    </location>
</feature>
<reference evidence="3" key="1">
    <citation type="submission" date="2021-04" db="EMBL/GenBank/DDBJ databases">
        <title>Phylogenetic analysis of Acidobacteriaceae.</title>
        <authorList>
            <person name="Qiu L."/>
            <person name="Zhang Q."/>
        </authorList>
    </citation>
    <scope>NUCLEOTIDE SEQUENCE</scope>
    <source>
        <strain evidence="3">DSM 25168</strain>
    </source>
</reference>
<dbReference type="Pfam" id="PF02517">
    <property type="entry name" value="Rce1-like"/>
    <property type="match status" value="1"/>
</dbReference>
<dbReference type="GO" id="GO:0004175">
    <property type="term" value="F:endopeptidase activity"/>
    <property type="evidence" value="ECO:0007669"/>
    <property type="project" value="UniProtKB-ARBA"/>
</dbReference>
<keyword evidence="1" id="KW-0812">Transmembrane</keyword>
<feature type="transmembrane region" description="Helical" evidence="1">
    <location>
        <begin position="218"/>
        <end position="236"/>
    </location>
</feature>
<keyword evidence="3" id="KW-0378">Hydrolase</keyword>